<feature type="region of interest" description="Disordered" evidence="1">
    <location>
        <begin position="318"/>
        <end position="385"/>
    </location>
</feature>
<feature type="compositionally biased region" description="Pro residues" evidence="1">
    <location>
        <begin position="374"/>
        <end position="383"/>
    </location>
</feature>
<dbReference type="EMBL" id="MU154538">
    <property type="protein sequence ID" value="KAF9498375.1"/>
    <property type="molecule type" value="Genomic_DNA"/>
</dbReference>
<evidence type="ECO:0000313" key="3">
    <source>
        <dbReference type="Proteomes" id="UP000807025"/>
    </source>
</evidence>
<feature type="compositionally biased region" description="Basic and acidic residues" evidence="1">
    <location>
        <begin position="761"/>
        <end position="777"/>
    </location>
</feature>
<evidence type="ECO:0000313" key="2">
    <source>
        <dbReference type="EMBL" id="KAF9498375.1"/>
    </source>
</evidence>
<feature type="compositionally biased region" description="Low complexity" evidence="1">
    <location>
        <begin position="526"/>
        <end position="537"/>
    </location>
</feature>
<name>A0A9P6A534_PLEER</name>
<evidence type="ECO:0000256" key="1">
    <source>
        <dbReference type="SAM" id="MobiDB-lite"/>
    </source>
</evidence>
<organism evidence="2 3">
    <name type="scientific">Pleurotus eryngii</name>
    <name type="common">Boletus of the steppes</name>
    <dbReference type="NCBI Taxonomy" id="5323"/>
    <lineage>
        <taxon>Eukaryota</taxon>
        <taxon>Fungi</taxon>
        <taxon>Dikarya</taxon>
        <taxon>Basidiomycota</taxon>
        <taxon>Agaricomycotina</taxon>
        <taxon>Agaricomycetes</taxon>
        <taxon>Agaricomycetidae</taxon>
        <taxon>Agaricales</taxon>
        <taxon>Pleurotineae</taxon>
        <taxon>Pleurotaceae</taxon>
        <taxon>Pleurotus</taxon>
    </lineage>
</organism>
<proteinExistence type="predicted"/>
<feature type="region of interest" description="Disordered" evidence="1">
    <location>
        <begin position="716"/>
        <end position="800"/>
    </location>
</feature>
<dbReference type="AlphaFoldDB" id="A0A9P6A534"/>
<gene>
    <name evidence="2" type="ORF">BDN71DRAFT_1587724</name>
</gene>
<feature type="compositionally biased region" description="Basic and acidic residues" evidence="1">
    <location>
        <begin position="330"/>
        <end position="339"/>
    </location>
</feature>
<feature type="region of interest" description="Disordered" evidence="1">
    <location>
        <begin position="466"/>
        <end position="549"/>
    </location>
</feature>
<protein>
    <submittedName>
        <fullName evidence="2">Uncharacterized protein</fullName>
    </submittedName>
</protein>
<accession>A0A9P6A534</accession>
<dbReference type="Proteomes" id="UP000807025">
    <property type="component" value="Unassembled WGS sequence"/>
</dbReference>
<reference evidence="2" key="1">
    <citation type="submission" date="2020-11" db="EMBL/GenBank/DDBJ databases">
        <authorList>
            <consortium name="DOE Joint Genome Institute"/>
            <person name="Ahrendt S."/>
            <person name="Riley R."/>
            <person name="Andreopoulos W."/>
            <person name="Labutti K."/>
            <person name="Pangilinan J."/>
            <person name="Ruiz-Duenas F.J."/>
            <person name="Barrasa J.M."/>
            <person name="Sanchez-Garcia M."/>
            <person name="Camarero S."/>
            <person name="Miyauchi S."/>
            <person name="Serrano A."/>
            <person name="Linde D."/>
            <person name="Babiker R."/>
            <person name="Drula E."/>
            <person name="Ayuso-Fernandez I."/>
            <person name="Pacheco R."/>
            <person name="Padilla G."/>
            <person name="Ferreira P."/>
            <person name="Barriuso J."/>
            <person name="Kellner H."/>
            <person name="Castanera R."/>
            <person name="Alfaro M."/>
            <person name="Ramirez L."/>
            <person name="Pisabarro A.G."/>
            <person name="Kuo A."/>
            <person name="Tritt A."/>
            <person name="Lipzen A."/>
            <person name="He G."/>
            <person name="Yan M."/>
            <person name="Ng V."/>
            <person name="Cullen D."/>
            <person name="Martin F."/>
            <person name="Rosso M.-N."/>
            <person name="Henrissat B."/>
            <person name="Hibbett D."/>
            <person name="Martinez A.T."/>
            <person name="Grigoriev I.V."/>
        </authorList>
    </citation>
    <scope>NUCLEOTIDE SEQUENCE</scope>
    <source>
        <strain evidence="2">ATCC 90797</strain>
    </source>
</reference>
<sequence>MSTAVDGTSDTIVKKKRGKKGDFNGERLRILEDNLDAYREAAKGGTGAVHTWFTNVFFPSYWSKFHWSIPMNVDQADDVANLPPVSDEELSTEQRKAKAEAVKAAVKKIKTWFNYRRSSLGLNKDPWTPLLDKVRQVSNAPPRRPSDAQFYMNMDEFKPLCDSEFEKVWPTLGLSADYMMSIRVKTATQLLDEEPLDVQERVHALVMESHAKAIEDFEMGLWVPDNFDPDKQAQAISSLTAVVQPLLDGIRAITGLHLCLLAASTQAGSANKMTYMCLNAGQTAKGETFATLDPPKFRQALRNFCAYVLTAECGAQTGGSDDSDDLVMESSEHPAKQHDAPAVAQMTGSENPQNLPAAMSSMPKVTKKQTSSRAPPPSTPSPSDPLELLIKAKASTLKALGDIGTAVSEELLTELSRLNPGEKKKRVHKLTRLSRYELEIENNKARNRALASQLGISDAAHLFAATQAKQPDRPTSPGDEDDYIPSRKSTDVEENTQARRSLRNKAAIPAEPRPSTTLITEPAGRSPTSSGSNGSSTVLADACPNDPPSTTSPKWFINGWKTFSTVSEETYGTVWLDAVKAWRTLEEATGFEPQEDMLGTAHRPPQIGHWIKSARPYTRKPKIKDIDAYVSKWWKWWKGINPGWRRQSGSERLTKEGSGSWDTLHVTGANGNLSVLVSLWFWREHVPDTSPTLRSWNEAVEDVNWALHQLLVHKKRSEDKEDDENDEDDEDDEDDENENDGNDENKNKNDENEIDGNENESENKNKSKGNKENRNDVGDGNNDDDDDEEAGPSRKRVRMA</sequence>
<feature type="compositionally biased region" description="Acidic residues" evidence="1">
    <location>
        <begin position="720"/>
        <end position="742"/>
    </location>
</feature>
<comment type="caution">
    <text evidence="2">The sequence shown here is derived from an EMBL/GenBank/DDBJ whole genome shotgun (WGS) entry which is preliminary data.</text>
</comment>
<keyword evidence="3" id="KW-1185">Reference proteome</keyword>
<feature type="compositionally biased region" description="Acidic residues" evidence="1">
    <location>
        <begin position="781"/>
        <end position="790"/>
    </location>
</feature>
<dbReference type="OrthoDB" id="2749610at2759"/>